<name>W9P6S2_FUSOX</name>
<dbReference type="AlphaFoldDB" id="W9P6S2"/>
<evidence type="ECO:0000313" key="1">
    <source>
        <dbReference type="EMBL" id="EXA35665.1"/>
    </source>
</evidence>
<protein>
    <submittedName>
        <fullName evidence="1">Uncharacterized protein</fullName>
    </submittedName>
</protein>
<accession>W9P6S2</accession>
<organism evidence="1">
    <name type="scientific">Fusarium oxysporum f. sp. pisi HDV247</name>
    <dbReference type="NCBI Taxonomy" id="1080344"/>
    <lineage>
        <taxon>Eukaryota</taxon>
        <taxon>Fungi</taxon>
        <taxon>Dikarya</taxon>
        <taxon>Ascomycota</taxon>
        <taxon>Pezizomycotina</taxon>
        <taxon>Sordariomycetes</taxon>
        <taxon>Hypocreomycetidae</taxon>
        <taxon>Hypocreales</taxon>
        <taxon>Nectriaceae</taxon>
        <taxon>Fusarium</taxon>
        <taxon>Fusarium oxysporum species complex</taxon>
    </lineage>
</organism>
<dbReference type="Proteomes" id="UP000030751">
    <property type="component" value="Unassembled WGS sequence"/>
</dbReference>
<gene>
    <name evidence="1" type="ORF">FOVG_12822</name>
</gene>
<sequence>MPVDLFDPSRILPLSSSKWLKIVVFTVGCKKYSQVCKSQ</sequence>
<dbReference type="EMBL" id="JH650977">
    <property type="protein sequence ID" value="EXA35665.1"/>
    <property type="molecule type" value="Genomic_DNA"/>
</dbReference>
<dbReference type="HOGENOM" id="CLU_3320066_0_0_1"/>
<proteinExistence type="predicted"/>
<reference evidence="1" key="2">
    <citation type="submission" date="2012-05" db="EMBL/GenBank/DDBJ databases">
        <title>Annotation of the Genome Sequence of Fusarium oxysporum HDV247.</title>
        <authorList>
            <consortium name="The Broad Institute Genomics Platform"/>
            <person name="Ma L.-J."/>
            <person name="Corby-Kistler H."/>
            <person name="Broz K."/>
            <person name="Gale L.R."/>
            <person name="Jonkers W."/>
            <person name="O'Donnell K."/>
            <person name="Ploetz R."/>
            <person name="Steinberg C."/>
            <person name="Schwartz D.C."/>
            <person name="VanEtten H."/>
            <person name="Zhou S."/>
            <person name="Young S.K."/>
            <person name="Zeng Q."/>
            <person name="Gargeya S."/>
            <person name="Fitzgerald M."/>
            <person name="Abouelleil A."/>
            <person name="Alvarado L."/>
            <person name="Chapman S.B."/>
            <person name="Gainer-Dewar J."/>
            <person name="Goldberg J."/>
            <person name="Griggs A."/>
            <person name="Gujja S."/>
            <person name="Hansen M."/>
            <person name="Howarth C."/>
            <person name="Imamovic A."/>
            <person name="Ireland A."/>
            <person name="Larimer J."/>
            <person name="McCowan C."/>
            <person name="Murphy C."/>
            <person name="Pearson M."/>
            <person name="Poon T.W."/>
            <person name="Priest M."/>
            <person name="Roberts A."/>
            <person name="Saif S."/>
            <person name="Shea T."/>
            <person name="Sykes S."/>
            <person name="Wortman J."/>
            <person name="Nusbaum C."/>
            <person name="Birren B."/>
        </authorList>
    </citation>
    <scope>NUCLEOTIDE SEQUENCE</scope>
    <source>
        <strain evidence="1">HDV247</strain>
    </source>
</reference>
<reference evidence="1" key="1">
    <citation type="submission" date="2011-10" db="EMBL/GenBank/DDBJ databases">
        <title>The Genome Sequence of Fusarium oxysporum HDV247.</title>
        <authorList>
            <consortium name="The Broad Institute Genome Sequencing Platform"/>
            <person name="Ma L.-J."/>
            <person name="Gale L.R."/>
            <person name="Schwartz D.C."/>
            <person name="Zhou S."/>
            <person name="Corby-Kistler H."/>
            <person name="Young S.K."/>
            <person name="Zeng Q."/>
            <person name="Gargeya S."/>
            <person name="Fitzgerald M."/>
            <person name="Haas B."/>
            <person name="Abouelleil A."/>
            <person name="Alvarado L."/>
            <person name="Arachchi H.M."/>
            <person name="Berlin A."/>
            <person name="Brown A."/>
            <person name="Chapman S.B."/>
            <person name="Chen Z."/>
            <person name="Dunbar C."/>
            <person name="Freedman E."/>
            <person name="Gearin G."/>
            <person name="Goldberg J."/>
            <person name="Griggs A."/>
            <person name="Gujja S."/>
            <person name="Heiman D."/>
            <person name="Howarth C."/>
            <person name="Larson L."/>
            <person name="Lui A."/>
            <person name="MacDonald P.J.P."/>
            <person name="Montmayeur A."/>
            <person name="Murphy C."/>
            <person name="Neiman D."/>
            <person name="Pearson M."/>
            <person name="Priest M."/>
            <person name="Roberts A."/>
            <person name="Saif S."/>
            <person name="Shea T."/>
            <person name="Shenoy N."/>
            <person name="Sisk P."/>
            <person name="Stolte C."/>
            <person name="Sykes S."/>
            <person name="Wortman J."/>
            <person name="Nusbaum C."/>
            <person name="Birren B."/>
        </authorList>
    </citation>
    <scope>NUCLEOTIDE SEQUENCE [LARGE SCALE GENOMIC DNA]</scope>
    <source>
        <strain evidence="1">HDV247</strain>
    </source>
</reference>